<evidence type="ECO:0000313" key="2">
    <source>
        <dbReference type="EMBL" id="AXN39617.1"/>
    </source>
</evidence>
<dbReference type="RefSeq" id="WP_116821434.1">
    <property type="nucleotide sequence ID" value="NZ_CP030926.1"/>
</dbReference>
<keyword evidence="1" id="KW-0812">Transmembrane</keyword>
<accession>A0ABM6XM53</accession>
<evidence type="ECO:0000313" key="3">
    <source>
        <dbReference type="Proteomes" id="UP000260457"/>
    </source>
</evidence>
<feature type="transmembrane region" description="Helical" evidence="1">
    <location>
        <begin position="124"/>
        <end position="144"/>
    </location>
</feature>
<protein>
    <submittedName>
        <fullName evidence="2">Uncharacterized protein</fullName>
    </submittedName>
</protein>
<gene>
    <name evidence="2" type="ORF">DTO10_15415</name>
</gene>
<keyword evidence="1" id="KW-0472">Membrane</keyword>
<keyword evidence="1" id="KW-1133">Transmembrane helix</keyword>
<feature type="transmembrane region" description="Helical" evidence="1">
    <location>
        <begin position="46"/>
        <end position="71"/>
    </location>
</feature>
<keyword evidence="3" id="KW-1185">Reference proteome</keyword>
<evidence type="ECO:0000256" key="1">
    <source>
        <dbReference type="SAM" id="Phobius"/>
    </source>
</evidence>
<dbReference type="EMBL" id="CP030926">
    <property type="protein sequence ID" value="AXN39617.1"/>
    <property type="molecule type" value="Genomic_DNA"/>
</dbReference>
<feature type="transmembrane region" description="Helical" evidence="1">
    <location>
        <begin position="92"/>
        <end position="112"/>
    </location>
</feature>
<name>A0ABM6XM53_9BACI</name>
<proteinExistence type="predicted"/>
<sequence>MDGIIARILFTVLFVLYFYFVLFFLAPYLIDIIAPILLVNINENSLWYYIFMVVIVSLLSYWITRLIHIIFEKCFRERGHKLFVNTFEESHMYILYFSGLLAVLTAFEPLLIKNKIIGTEFFEANPFQFFILLFFIALSNQNIYKTNYEKRKRNGKENRDW</sequence>
<organism evidence="2 3">
    <name type="scientific">Peribacillus butanolivorans</name>
    <dbReference type="NCBI Taxonomy" id="421767"/>
    <lineage>
        <taxon>Bacteria</taxon>
        <taxon>Bacillati</taxon>
        <taxon>Bacillota</taxon>
        <taxon>Bacilli</taxon>
        <taxon>Bacillales</taxon>
        <taxon>Bacillaceae</taxon>
        <taxon>Peribacillus</taxon>
    </lineage>
</organism>
<feature type="transmembrane region" description="Helical" evidence="1">
    <location>
        <begin position="12"/>
        <end position="34"/>
    </location>
</feature>
<dbReference type="Proteomes" id="UP000260457">
    <property type="component" value="Chromosome"/>
</dbReference>
<dbReference type="GeneID" id="95399624"/>
<reference evidence="2 3" key="1">
    <citation type="submission" date="2018-07" db="EMBL/GenBank/DDBJ databases">
        <title>The molecular basis for the intramolecular migration of carboxyl group in the catabolism of para-hydroxybenzoate via gentisate.</title>
        <authorList>
            <person name="Zhao H."/>
            <person name="Xu Y."/>
            <person name="Lin S."/>
            <person name="Spain J.C."/>
            <person name="Zhou N.-Y."/>
        </authorList>
    </citation>
    <scope>NUCLEOTIDE SEQUENCE [LARGE SCALE GENOMIC DNA]</scope>
    <source>
        <strain evidence="2 3">PHB-7a</strain>
    </source>
</reference>